<dbReference type="InterPro" id="IPR001626">
    <property type="entry name" value="ABC_TroCD"/>
</dbReference>
<feature type="transmembrane region" description="Helical" evidence="9">
    <location>
        <begin position="78"/>
        <end position="98"/>
    </location>
</feature>
<evidence type="ECO:0000256" key="3">
    <source>
        <dbReference type="ARBA" id="ARBA00022448"/>
    </source>
</evidence>
<evidence type="ECO:0000256" key="6">
    <source>
        <dbReference type="ARBA" id="ARBA00022989"/>
    </source>
</evidence>
<keyword evidence="3 8" id="KW-0813">Transport</keyword>
<dbReference type="GO" id="GO:0010043">
    <property type="term" value="P:response to zinc ion"/>
    <property type="evidence" value="ECO:0007669"/>
    <property type="project" value="TreeGrafter"/>
</dbReference>
<dbReference type="InterPro" id="IPR037294">
    <property type="entry name" value="ABC_BtuC-like"/>
</dbReference>
<evidence type="ECO:0000256" key="7">
    <source>
        <dbReference type="ARBA" id="ARBA00023136"/>
    </source>
</evidence>
<reference evidence="10 11" key="1">
    <citation type="submission" date="2019-06" db="EMBL/GenBank/DDBJ databases">
        <title>Persicimonas caeni gen. nov., sp. nov., a predatory bacterium isolated from solar saltern.</title>
        <authorList>
            <person name="Wang S."/>
        </authorList>
    </citation>
    <scope>NUCLEOTIDE SEQUENCE [LARGE SCALE GENOMIC DNA]</scope>
    <source>
        <strain evidence="10 11">YN101</strain>
    </source>
</reference>
<evidence type="ECO:0000256" key="9">
    <source>
        <dbReference type="SAM" id="Phobius"/>
    </source>
</evidence>
<dbReference type="Pfam" id="PF00950">
    <property type="entry name" value="ABC-3"/>
    <property type="match status" value="1"/>
</dbReference>
<evidence type="ECO:0000256" key="8">
    <source>
        <dbReference type="RuleBase" id="RU003943"/>
    </source>
</evidence>
<name>A0A4Y6Q3B0_PERCE</name>
<accession>A0A5B8YH60</accession>
<evidence type="ECO:0000313" key="10">
    <source>
        <dbReference type="EMBL" id="QDG54495.1"/>
    </source>
</evidence>
<feature type="transmembrane region" description="Helical" evidence="9">
    <location>
        <begin position="195"/>
        <end position="212"/>
    </location>
</feature>
<dbReference type="CDD" id="cd06550">
    <property type="entry name" value="TM_ABC_iron-siderophores_like"/>
    <property type="match status" value="1"/>
</dbReference>
<evidence type="ECO:0000256" key="2">
    <source>
        <dbReference type="ARBA" id="ARBA00008034"/>
    </source>
</evidence>
<comment type="similarity">
    <text evidence="2 8">Belongs to the ABC-3 integral membrane protein family.</text>
</comment>
<keyword evidence="6 9" id="KW-1133">Transmembrane helix</keyword>
<organism evidence="10 11">
    <name type="scientific">Persicimonas caeni</name>
    <dbReference type="NCBI Taxonomy" id="2292766"/>
    <lineage>
        <taxon>Bacteria</taxon>
        <taxon>Deltaproteobacteria</taxon>
        <taxon>Bradymonadales</taxon>
        <taxon>Bradymonadaceae</taxon>
        <taxon>Persicimonas</taxon>
    </lineage>
</organism>
<keyword evidence="11" id="KW-1185">Reference proteome</keyword>
<keyword evidence="7 9" id="KW-0472">Membrane</keyword>
<gene>
    <name evidence="10" type="ORF">FIV42_28240</name>
</gene>
<evidence type="ECO:0000256" key="5">
    <source>
        <dbReference type="ARBA" id="ARBA00022692"/>
    </source>
</evidence>
<protein>
    <submittedName>
        <fullName evidence="10">Metal ABC transporter permease</fullName>
    </submittedName>
</protein>
<keyword evidence="4" id="KW-1003">Cell membrane</keyword>
<dbReference type="OrthoDB" id="9791355at2"/>
<dbReference type="GO" id="GO:0055085">
    <property type="term" value="P:transmembrane transport"/>
    <property type="evidence" value="ECO:0007669"/>
    <property type="project" value="InterPro"/>
</dbReference>
<evidence type="ECO:0000313" key="11">
    <source>
        <dbReference type="Proteomes" id="UP000315995"/>
    </source>
</evidence>
<dbReference type="Proteomes" id="UP000315995">
    <property type="component" value="Chromosome"/>
</dbReference>
<evidence type="ECO:0000256" key="1">
    <source>
        <dbReference type="ARBA" id="ARBA00004651"/>
    </source>
</evidence>
<feature type="transmembrane region" description="Helical" evidence="9">
    <location>
        <begin position="155"/>
        <end position="174"/>
    </location>
</feature>
<comment type="subcellular location">
    <subcellularLocation>
        <location evidence="1 8">Cell membrane</location>
        <topology evidence="1 8">Multi-pass membrane protein</topology>
    </subcellularLocation>
</comment>
<feature type="transmembrane region" description="Helical" evidence="9">
    <location>
        <begin position="110"/>
        <end position="128"/>
    </location>
</feature>
<accession>A0A4Y6Q3B0</accession>
<dbReference type="GO" id="GO:0043190">
    <property type="term" value="C:ATP-binding cassette (ABC) transporter complex"/>
    <property type="evidence" value="ECO:0007669"/>
    <property type="project" value="InterPro"/>
</dbReference>
<feature type="transmembrane region" description="Helical" evidence="9">
    <location>
        <begin position="242"/>
        <end position="263"/>
    </location>
</feature>
<dbReference type="RefSeq" id="WP_141200939.1">
    <property type="nucleotide sequence ID" value="NZ_CP041186.1"/>
</dbReference>
<dbReference type="EMBL" id="CP041186">
    <property type="protein sequence ID" value="QDG54495.1"/>
    <property type="molecule type" value="Genomic_DNA"/>
</dbReference>
<dbReference type="Gene3D" id="1.10.3470.10">
    <property type="entry name" value="ABC transporter involved in vitamin B12 uptake, BtuC"/>
    <property type="match status" value="1"/>
</dbReference>
<feature type="transmembrane region" description="Helical" evidence="9">
    <location>
        <begin position="23"/>
        <end position="45"/>
    </location>
</feature>
<evidence type="ECO:0000256" key="4">
    <source>
        <dbReference type="ARBA" id="ARBA00022475"/>
    </source>
</evidence>
<proteinExistence type="inferred from homology"/>
<dbReference type="AlphaFoldDB" id="A0A4Y6Q3B0"/>
<keyword evidence="5 8" id="KW-0812">Transmembrane</keyword>
<feature type="transmembrane region" description="Helical" evidence="9">
    <location>
        <begin position="269"/>
        <end position="288"/>
    </location>
</feature>
<dbReference type="SUPFAM" id="SSF81345">
    <property type="entry name" value="ABC transporter involved in vitamin B12 uptake, BtuC"/>
    <property type="match status" value="1"/>
</dbReference>
<dbReference type="PANTHER" id="PTHR30477:SF3">
    <property type="entry name" value="METAL TRANSPORT SYSTEM MEMBRANE PROTEIN CT_069-RELATED"/>
    <property type="match status" value="1"/>
</dbReference>
<dbReference type="GO" id="GO:0071281">
    <property type="term" value="P:cellular response to iron ion"/>
    <property type="evidence" value="ECO:0007669"/>
    <property type="project" value="UniProtKB-ARBA"/>
</dbReference>
<sequence length="318" mass="32528">MQSLFSQQVADRAAEFFTFQYDFAINALMSSMFVGAVCAVVGAFLVLRGMSLLGDATGHATLPGVCAAFVFVGAKETGALLTGALVSAFVAALLVGLISRSNRSRPDAAIGVILSVFFGIGIVMLSYIQNSPTAAQSGLQSFLFGNAAGVSREQLYVLGGISAALIAGVAVFFRPLAVATFDPVFARSIGVPTRAVHYGLLGALSLAVVVSIQAVGVVLVSAMLIIPPSAALFLTKRLPRALVFAGFIGVASGALGAFVSYLWEGVATGPAMVIVAGLFFALAFVFGSRGVLGRLFTKNDALSTPGESQATPATASAE</sequence>
<feature type="transmembrane region" description="Helical" evidence="9">
    <location>
        <begin position="52"/>
        <end position="72"/>
    </location>
</feature>
<dbReference type="PANTHER" id="PTHR30477">
    <property type="entry name" value="ABC-TRANSPORTER METAL-BINDING PROTEIN"/>
    <property type="match status" value="1"/>
</dbReference>
<dbReference type="FunFam" id="1.10.3470.10:FF:000003">
    <property type="entry name" value="Iron ABC transporter permease SitD"/>
    <property type="match status" value="1"/>
</dbReference>